<sequence>CFSGLSNCATEAGGKPERSLPQNSLHLKISHVTHTAQHSHLNGHHFHLSAASQDASALREHLSDDEEVDSDDEEQEEAPRKWQGIEAVFEAYQEYVDDWSIERQVLQSQCKRLEAQNYNLTRTAEQLSLTVGELVSQRQKVREEGDRLQAQLEHFRRCLTLPNVHWGRSQVNGQAPR</sequence>
<dbReference type="EMBL" id="JAHRIM010090658">
    <property type="protein sequence ID" value="MEQ2276993.1"/>
    <property type="molecule type" value="Genomic_DNA"/>
</dbReference>
<feature type="non-terminal residue" evidence="3">
    <location>
        <position position="1"/>
    </location>
</feature>
<evidence type="ECO:0000313" key="4">
    <source>
        <dbReference type="Proteomes" id="UP001444071"/>
    </source>
</evidence>
<name>A0ABV0X505_9TELE</name>
<evidence type="ECO:0000256" key="1">
    <source>
        <dbReference type="SAM" id="Coils"/>
    </source>
</evidence>
<dbReference type="Proteomes" id="UP001444071">
    <property type="component" value="Unassembled WGS sequence"/>
</dbReference>
<feature type="coiled-coil region" evidence="1">
    <location>
        <begin position="96"/>
        <end position="123"/>
    </location>
</feature>
<comment type="caution">
    <text evidence="3">The sequence shown here is derived from an EMBL/GenBank/DDBJ whole genome shotgun (WGS) entry which is preliminary data.</text>
</comment>
<keyword evidence="1" id="KW-0175">Coiled coil</keyword>
<accession>A0ABV0X505</accession>
<gene>
    <name evidence="3" type="ORF">XENORESO_017075</name>
</gene>
<protein>
    <submittedName>
        <fullName evidence="3">Uncharacterized protein</fullName>
    </submittedName>
</protein>
<keyword evidence="4" id="KW-1185">Reference proteome</keyword>
<evidence type="ECO:0000313" key="3">
    <source>
        <dbReference type="EMBL" id="MEQ2276993.1"/>
    </source>
</evidence>
<dbReference type="PANTHER" id="PTHR17608">
    <property type="entry name" value="GENETIC SUPPRESSOR ELEMENT 1"/>
    <property type="match status" value="1"/>
</dbReference>
<dbReference type="PANTHER" id="PTHR17608:SF4">
    <property type="entry name" value="GENETIC SUPPRESSOR ELEMENT 1"/>
    <property type="match status" value="1"/>
</dbReference>
<evidence type="ECO:0000256" key="2">
    <source>
        <dbReference type="SAM" id="MobiDB-lite"/>
    </source>
</evidence>
<feature type="compositionally biased region" description="Acidic residues" evidence="2">
    <location>
        <begin position="63"/>
        <end position="76"/>
    </location>
</feature>
<proteinExistence type="predicted"/>
<dbReference type="InterPro" id="IPR042337">
    <property type="entry name" value="GSE1"/>
</dbReference>
<organism evidence="3 4">
    <name type="scientific">Xenotaenia resolanae</name>
    <dbReference type="NCBI Taxonomy" id="208358"/>
    <lineage>
        <taxon>Eukaryota</taxon>
        <taxon>Metazoa</taxon>
        <taxon>Chordata</taxon>
        <taxon>Craniata</taxon>
        <taxon>Vertebrata</taxon>
        <taxon>Euteleostomi</taxon>
        <taxon>Actinopterygii</taxon>
        <taxon>Neopterygii</taxon>
        <taxon>Teleostei</taxon>
        <taxon>Neoteleostei</taxon>
        <taxon>Acanthomorphata</taxon>
        <taxon>Ovalentaria</taxon>
        <taxon>Atherinomorphae</taxon>
        <taxon>Cyprinodontiformes</taxon>
        <taxon>Goodeidae</taxon>
        <taxon>Xenotaenia</taxon>
    </lineage>
</organism>
<feature type="region of interest" description="Disordered" evidence="2">
    <location>
        <begin position="50"/>
        <end position="83"/>
    </location>
</feature>
<reference evidence="3 4" key="1">
    <citation type="submission" date="2021-06" db="EMBL/GenBank/DDBJ databases">
        <authorList>
            <person name="Palmer J.M."/>
        </authorList>
    </citation>
    <scope>NUCLEOTIDE SEQUENCE [LARGE SCALE GENOMIC DNA]</scope>
    <source>
        <strain evidence="3 4">XR_2019</strain>
        <tissue evidence="3">Muscle</tissue>
    </source>
</reference>